<protein>
    <submittedName>
        <fullName evidence="1">Uncharacterized protein</fullName>
    </submittedName>
</protein>
<dbReference type="EMBL" id="JACGWO010000002">
    <property type="protein sequence ID" value="KAK4434882.1"/>
    <property type="molecule type" value="Genomic_DNA"/>
</dbReference>
<accession>A0AAE2CUD7</accession>
<reference evidence="1" key="2">
    <citation type="journal article" date="2024" name="Plant">
        <title>Genomic evolution and insights into agronomic trait innovations of Sesamum species.</title>
        <authorList>
            <person name="Miao H."/>
            <person name="Wang L."/>
            <person name="Qu L."/>
            <person name="Liu H."/>
            <person name="Sun Y."/>
            <person name="Le M."/>
            <person name="Wang Q."/>
            <person name="Wei S."/>
            <person name="Zheng Y."/>
            <person name="Lin W."/>
            <person name="Duan Y."/>
            <person name="Cao H."/>
            <person name="Xiong S."/>
            <person name="Wang X."/>
            <person name="Wei L."/>
            <person name="Li C."/>
            <person name="Ma Q."/>
            <person name="Ju M."/>
            <person name="Zhao R."/>
            <person name="Li G."/>
            <person name="Mu C."/>
            <person name="Tian Q."/>
            <person name="Mei H."/>
            <person name="Zhang T."/>
            <person name="Gao T."/>
            <person name="Zhang H."/>
        </authorList>
    </citation>
    <scope>NUCLEOTIDE SEQUENCE</scope>
    <source>
        <strain evidence="1">3651</strain>
    </source>
</reference>
<organism evidence="1 2">
    <name type="scientific">Sesamum alatum</name>
    <dbReference type="NCBI Taxonomy" id="300844"/>
    <lineage>
        <taxon>Eukaryota</taxon>
        <taxon>Viridiplantae</taxon>
        <taxon>Streptophyta</taxon>
        <taxon>Embryophyta</taxon>
        <taxon>Tracheophyta</taxon>
        <taxon>Spermatophyta</taxon>
        <taxon>Magnoliopsida</taxon>
        <taxon>eudicotyledons</taxon>
        <taxon>Gunneridae</taxon>
        <taxon>Pentapetalae</taxon>
        <taxon>asterids</taxon>
        <taxon>lamiids</taxon>
        <taxon>Lamiales</taxon>
        <taxon>Pedaliaceae</taxon>
        <taxon>Sesamum</taxon>
    </lineage>
</organism>
<evidence type="ECO:0000313" key="1">
    <source>
        <dbReference type="EMBL" id="KAK4434882.1"/>
    </source>
</evidence>
<dbReference type="AlphaFoldDB" id="A0AAE2CUD7"/>
<dbReference type="Proteomes" id="UP001293254">
    <property type="component" value="Unassembled WGS sequence"/>
</dbReference>
<gene>
    <name evidence="1" type="ORF">Salat_0651100</name>
</gene>
<evidence type="ECO:0000313" key="2">
    <source>
        <dbReference type="Proteomes" id="UP001293254"/>
    </source>
</evidence>
<comment type="caution">
    <text evidence="1">The sequence shown here is derived from an EMBL/GenBank/DDBJ whole genome shotgun (WGS) entry which is preliminary data.</text>
</comment>
<name>A0AAE2CUD7_9LAMI</name>
<sequence length="186" mass="20598">MSSFEGAAIILEPNSSSSTTDGGGELRGAEKKMDAVPELLSNDWNAWLGVRILGLERGDGRRMLLRYNVGGGRVRTGGKNISDTLNCFAMDKRRNDYYFLFLIFRCVWEKGEVINYNNFQAKGDVGGFASSIYVASTYPLQTICKKYGSFSMNEPISVLDIRSPSPSTSTSTFSSFNNTRRRGVLI</sequence>
<proteinExistence type="predicted"/>
<reference evidence="1" key="1">
    <citation type="submission" date="2020-06" db="EMBL/GenBank/DDBJ databases">
        <authorList>
            <person name="Li T."/>
            <person name="Hu X."/>
            <person name="Zhang T."/>
            <person name="Song X."/>
            <person name="Zhang H."/>
            <person name="Dai N."/>
            <person name="Sheng W."/>
            <person name="Hou X."/>
            <person name="Wei L."/>
        </authorList>
    </citation>
    <scope>NUCLEOTIDE SEQUENCE</scope>
    <source>
        <strain evidence="1">3651</strain>
        <tissue evidence="1">Leaf</tissue>
    </source>
</reference>
<keyword evidence="2" id="KW-1185">Reference proteome</keyword>